<feature type="region of interest" description="Disordered" evidence="1">
    <location>
        <begin position="110"/>
        <end position="132"/>
    </location>
</feature>
<dbReference type="Proteomes" id="UP000451471">
    <property type="component" value="Unassembled WGS sequence"/>
</dbReference>
<evidence type="ECO:0000313" key="2">
    <source>
        <dbReference type="EMBL" id="MWG36612.1"/>
    </source>
</evidence>
<dbReference type="RefSeq" id="WP_158206265.1">
    <property type="nucleotide sequence ID" value="NZ_WSZK01000037.1"/>
</dbReference>
<comment type="caution">
    <text evidence="2">The sequence shown here is derived from an EMBL/GenBank/DDBJ whole genome shotgun (WGS) entry which is preliminary data.</text>
</comment>
<sequence>MATDDVGMVAEAGWNDYLENTFSNCVNETTVQSSMYMKAGVASEPFESYAHDEVTPGGNLPWKFFCHFKERPDSQLYPRCDASDVGVGGYDVRPRPASYRFEVGTYTGEEPRGFIYQQPSPDDGDGDSDNPLTGPNLILDLLSVAGPYAGLTSAIAKYLIAGSGSSGADVVDNADKDNWTFDVPLTGGYNDLPREGYFDGDQRAGVAMASLRVDNGYDPGPENHTGTFMPQYTFKYAQSTDGGTFCQCDDYHWEYHTTMPGIPLFPYYEVVERA</sequence>
<dbReference type="OrthoDB" id="179612at2157"/>
<proteinExistence type="predicted"/>
<protein>
    <submittedName>
        <fullName evidence="2">Uncharacterized protein</fullName>
    </submittedName>
</protein>
<accession>A0A6B0GP71</accession>
<name>A0A6B0GP71_9EURY</name>
<dbReference type="EMBL" id="WSZK01000037">
    <property type="protein sequence ID" value="MWG36612.1"/>
    <property type="molecule type" value="Genomic_DNA"/>
</dbReference>
<gene>
    <name evidence="2" type="ORF">GQS65_19325</name>
</gene>
<keyword evidence="3" id="KW-1185">Reference proteome</keyword>
<organism evidence="2 3">
    <name type="scientific">Halomarina oriensis</name>
    <dbReference type="NCBI Taxonomy" id="671145"/>
    <lineage>
        <taxon>Archaea</taxon>
        <taxon>Methanobacteriati</taxon>
        <taxon>Methanobacteriota</taxon>
        <taxon>Stenosarchaea group</taxon>
        <taxon>Halobacteria</taxon>
        <taxon>Halobacteriales</taxon>
        <taxon>Natronomonadaceae</taxon>
        <taxon>Halomarina</taxon>
    </lineage>
</organism>
<reference evidence="2 3" key="1">
    <citation type="submission" date="2019-12" db="EMBL/GenBank/DDBJ databases">
        <title>Halocatena pleomorpha gen. nov. sp. nov., an extremely halophilic archaeon of family Halobacteriaceae isolated from saltpan soil.</title>
        <authorList>
            <person name="Pal Y."/>
            <person name="Verma A."/>
            <person name="Krishnamurthi S."/>
            <person name="Kumar P."/>
        </authorList>
    </citation>
    <scope>NUCLEOTIDE SEQUENCE [LARGE SCALE GENOMIC DNA]</scope>
    <source>
        <strain evidence="2 3">JCM 16495</strain>
    </source>
</reference>
<dbReference type="AlphaFoldDB" id="A0A6B0GP71"/>
<evidence type="ECO:0000313" key="3">
    <source>
        <dbReference type="Proteomes" id="UP000451471"/>
    </source>
</evidence>
<evidence type="ECO:0000256" key="1">
    <source>
        <dbReference type="SAM" id="MobiDB-lite"/>
    </source>
</evidence>